<dbReference type="AlphaFoldDB" id="H1VTU2"/>
<feature type="non-terminal residue" evidence="2">
    <location>
        <position position="1"/>
    </location>
</feature>
<dbReference type="EMBL" id="CACQ02006262">
    <property type="protein sequence ID" value="CCF43650.1"/>
    <property type="molecule type" value="Genomic_DNA"/>
</dbReference>
<dbReference type="Proteomes" id="UP000007174">
    <property type="component" value="Unassembled WGS sequence"/>
</dbReference>
<feature type="compositionally biased region" description="Low complexity" evidence="1">
    <location>
        <begin position="16"/>
        <end position="39"/>
    </location>
</feature>
<gene>
    <name evidence="2" type="ORF">CH063_13291</name>
</gene>
<reference evidence="3" key="1">
    <citation type="journal article" date="2012" name="Nat. Genet.">
        <title>Lifestyle transitions in plant pathogenic Colletotrichum fungi deciphered by genome and transcriptome analyses.</title>
        <authorList>
            <person name="O'Connell R.J."/>
            <person name="Thon M.R."/>
            <person name="Hacquard S."/>
            <person name="Amyotte S.G."/>
            <person name="Kleemann J."/>
            <person name="Torres M.F."/>
            <person name="Damm U."/>
            <person name="Buiate E.A."/>
            <person name="Epstein L."/>
            <person name="Alkan N."/>
            <person name="Altmueller J."/>
            <person name="Alvarado-Balderrama L."/>
            <person name="Bauser C.A."/>
            <person name="Becker C."/>
            <person name="Birren B.W."/>
            <person name="Chen Z."/>
            <person name="Choi J."/>
            <person name="Crouch J.A."/>
            <person name="Duvick J.P."/>
            <person name="Farman M.A."/>
            <person name="Gan P."/>
            <person name="Heiman D."/>
            <person name="Henrissat B."/>
            <person name="Howard R.J."/>
            <person name="Kabbage M."/>
            <person name="Koch C."/>
            <person name="Kracher B."/>
            <person name="Kubo Y."/>
            <person name="Law A.D."/>
            <person name="Lebrun M.-H."/>
            <person name="Lee Y.-H."/>
            <person name="Miyara I."/>
            <person name="Moore N."/>
            <person name="Neumann U."/>
            <person name="Nordstroem K."/>
            <person name="Panaccione D.G."/>
            <person name="Panstruga R."/>
            <person name="Place M."/>
            <person name="Proctor R.H."/>
            <person name="Prusky D."/>
            <person name="Rech G."/>
            <person name="Reinhardt R."/>
            <person name="Rollins J.A."/>
            <person name="Rounsley S."/>
            <person name="Schardl C.L."/>
            <person name="Schwartz D.C."/>
            <person name="Shenoy N."/>
            <person name="Shirasu K."/>
            <person name="Sikhakolli U.R."/>
            <person name="Stueber K."/>
            <person name="Sukno S.A."/>
            <person name="Sweigard J.A."/>
            <person name="Takano Y."/>
            <person name="Takahara H."/>
            <person name="Trail F."/>
            <person name="van der Does H.C."/>
            <person name="Voll L.M."/>
            <person name="Will I."/>
            <person name="Young S."/>
            <person name="Zeng Q."/>
            <person name="Zhang J."/>
            <person name="Zhou S."/>
            <person name="Dickman M.B."/>
            <person name="Schulze-Lefert P."/>
            <person name="Ver Loren van Themaat E."/>
            <person name="Ma L.-J."/>
            <person name="Vaillancourt L.J."/>
        </authorList>
    </citation>
    <scope>NUCLEOTIDE SEQUENCE [LARGE SCALE GENOMIC DNA]</scope>
    <source>
        <strain evidence="3">IMI 349063</strain>
    </source>
</reference>
<organism evidence="2 3">
    <name type="scientific">Colletotrichum higginsianum (strain IMI 349063)</name>
    <name type="common">Crucifer anthracnose fungus</name>
    <dbReference type="NCBI Taxonomy" id="759273"/>
    <lineage>
        <taxon>Eukaryota</taxon>
        <taxon>Fungi</taxon>
        <taxon>Dikarya</taxon>
        <taxon>Ascomycota</taxon>
        <taxon>Pezizomycotina</taxon>
        <taxon>Sordariomycetes</taxon>
        <taxon>Hypocreomycetidae</taxon>
        <taxon>Glomerellales</taxon>
        <taxon>Glomerellaceae</taxon>
        <taxon>Colletotrichum</taxon>
        <taxon>Colletotrichum destructivum species complex</taxon>
    </lineage>
</organism>
<accession>H1VTU2</accession>
<evidence type="ECO:0000256" key="1">
    <source>
        <dbReference type="SAM" id="MobiDB-lite"/>
    </source>
</evidence>
<feature type="region of interest" description="Disordered" evidence="1">
    <location>
        <begin position="1"/>
        <end position="73"/>
    </location>
</feature>
<evidence type="ECO:0000313" key="3">
    <source>
        <dbReference type="Proteomes" id="UP000007174"/>
    </source>
</evidence>
<evidence type="ECO:0000313" key="2">
    <source>
        <dbReference type="EMBL" id="CCF43650.1"/>
    </source>
</evidence>
<feature type="non-terminal residue" evidence="2">
    <location>
        <position position="73"/>
    </location>
</feature>
<name>H1VTU2_COLHI</name>
<proteinExistence type="predicted"/>
<sequence length="73" mass="7982">HSSTIPIVIRAERPKSIPGSRSSSRPTRSLRTPSRGPSTMLDGRDQDTPRPLECEVTPGRTPAPTSRPLLPLR</sequence>
<dbReference type="HOGENOM" id="CLU_2711544_0_0_1"/>
<feature type="compositionally biased region" description="Basic and acidic residues" evidence="1">
    <location>
        <begin position="42"/>
        <end position="53"/>
    </location>
</feature>
<protein>
    <submittedName>
        <fullName evidence="2">Uncharacterized protein</fullName>
    </submittedName>
</protein>